<evidence type="ECO:0000313" key="2">
    <source>
        <dbReference type="EMBL" id="MCC1483535.1"/>
    </source>
</evidence>
<reference evidence="2" key="2">
    <citation type="submission" date="2021-10" db="EMBL/GenBank/DDBJ databases">
        <title>Genome of Winogradskyella sp. E313.</title>
        <authorList>
            <person name="Zhou Y."/>
        </authorList>
    </citation>
    <scope>NUCLEOTIDE SEQUENCE</scope>
    <source>
        <strain evidence="2">E313</strain>
    </source>
</reference>
<proteinExistence type="predicted"/>
<accession>A0ABS8EK02</accession>
<dbReference type="Gene3D" id="2.60.120.10">
    <property type="entry name" value="Jelly Rolls"/>
    <property type="match status" value="1"/>
</dbReference>
<dbReference type="Proteomes" id="UP000778797">
    <property type="component" value="Unassembled WGS sequence"/>
</dbReference>
<sequence length="192" mass="22505">MENELVKYISRYTTLTEEEIKAVKEEIPIRTFKKGTILLKEGQIATECYFNIKGLVRQYYVVDGEEKTTFFYTEEYAISGTPMKPSKYYLVCEEDCTLTIGAYDAEEDFFKRFPKFESLCRVLSSEYFESYEDLLAAYIIQSPEDRYLNLLKERPDLIARVPQYQLASYLGITAESLSRIRKRILFKSNGCH</sequence>
<dbReference type="EMBL" id="JAFMPT010000003">
    <property type="protein sequence ID" value="MCC1483535.1"/>
    <property type="molecule type" value="Genomic_DNA"/>
</dbReference>
<evidence type="ECO:0000313" key="3">
    <source>
        <dbReference type="Proteomes" id="UP000778797"/>
    </source>
</evidence>
<name>A0ABS8EK02_9FLAO</name>
<gene>
    <name evidence="2" type="ORF">J1C55_02935</name>
</gene>
<dbReference type="CDD" id="cd00038">
    <property type="entry name" value="CAP_ED"/>
    <property type="match status" value="1"/>
</dbReference>
<dbReference type="PROSITE" id="PS50042">
    <property type="entry name" value="CNMP_BINDING_3"/>
    <property type="match status" value="1"/>
</dbReference>
<protein>
    <submittedName>
        <fullName evidence="2">Crp/Fnr family transcriptional regulator</fullName>
    </submittedName>
</protein>
<organism evidence="2 3">
    <name type="scientific">Winogradskyella immobilis</name>
    <dbReference type="NCBI Taxonomy" id="2816852"/>
    <lineage>
        <taxon>Bacteria</taxon>
        <taxon>Pseudomonadati</taxon>
        <taxon>Bacteroidota</taxon>
        <taxon>Flavobacteriia</taxon>
        <taxon>Flavobacteriales</taxon>
        <taxon>Flavobacteriaceae</taxon>
        <taxon>Winogradskyella</taxon>
    </lineage>
</organism>
<reference evidence="2" key="1">
    <citation type="submission" date="2021-03" db="EMBL/GenBank/DDBJ databases">
        <authorList>
            <person name="Ping X."/>
        </authorList>
    </citation>
    <scope>NUCLEOTIDE SEQUENCE</scope>
    <source>
        <strain evidence="2">E313</strain>
    </source>
</reference>
<dbReference type="InterPro" id="IPR014710">
    <property type="entry name" value="RmlC-like_jellyroll"/>
</dbReference>
<dbReference type="RefSeq" id="WP_227475988.1">
    <property type="nucleotide sequence ID" value="NZ_JAFMPT010000003.1"/>
</dbReference>
<comment type="caution">
    <text evidence="2">The sequence shown here is derived from an EMBL/GenBank/DDBJ whole genome shotgun (WGS) entry which is preliminary data.</text>
</comment>
<dbReference type="InterPro" id="IPR018490">
    <property type="entry name" value="cNMP-bd_dom_sf"/>
</dbReference>
<evidence type="ECO:0000259" key="1">
    <source>
        <dbReference type="PROSITE" id="PS50042"/>
    </source>
</evidence>
<keyword evidence="3" id="KW-1185">Reference proteome</keyword>
<dbReference type="InterPro" id="IPR000595">
    <property type="entry name" value="cNMP-bd_dom"/>
</dbReference>
<feature type="domain" description="Cyclic nucleotide-binding" evidence="1">
    <location>
        <begin position="11"/>
        <end position="57"/>
    </location>
</feature>
<dbReference type="SUPFAM" id="SSF51206">
    <property type="entry name" value="cAMP-binding domain-like"/>
    <property type="match status" value="1"/>
</dbReference>